<evidence type="ECO:0000313" key="2">
    <source>
        <dbReference type="Proteomes" id="UP000289859"/>
    </source>
</evidence>
<name>A0A4Q0PFN1_9FLAO</name>
<dbReference type="AlphaFoldDB" id="A0A4Q0PFN1"/>
<dbReference type="Proteomes" id="UP000289859">
    <property type="component" value="Unassembled WGS sequence"/>
</dbReference>
<accession>A0A4Q0PFN1</accession>
<protein>
    <submittedName>
        <fullName evidence="1">Uncharacterized protein</fullName>
    </submittedName>
</protein>
<dbReference type="OrthoDB" id="2484068at2"/>
<dbReference type="EMBL" id="QOVK01000002">
    <property type="protein sequence ID" value="RXG25631.1"/>
    <property type="molecule type" value="Genomic_DNA"/>
</dbReference>
<reference evidence="1 2" key="1">
    <citation type="submission" date="2018-07" db="EMBL/GenBank/DDBJ databases">
        <title>Leeuwenhoekiella genomics.</title>
        <authorList>
            <person name="Tahon G."/>
            <person name="Willems A."/>
        </authorList>
    </citation>
    <scope>NUCLEOTIDE SEQUENCE [LARGE SCALE GENOMIC DNA]</scope>
    <source>
        <strain evidence="1 2">LMG 29608</strain>
    </source>
</reference>
<gene>
    <name evidence="1" type="ORF">DSM02_797</name>
</gene>
<organism evidence="1 2">
    <name type="scientific">Leeuwenhoekiella polynyae</name>
    <dbReference type="NCBI Taxonomy" id="1550906"/>
    <lineage>
        <taxon>Bacteria</taxon>
        <taxon>Pseudomonadati</taxon>
        <taxon>Bacteroidota</taxon>
        <taxon>Flavobacteriia</taxon>
        <taxon>Flavobacteriales</taxon>
        <taxon>Flavobacteriaceae</taxon>
        <taxon>Leeuwenhoekiella</taxon>
    </lineage>
</organism>
<dbReference type="RefSeq" id="WP_128764440.1">
    <property type="nucleotide sequence ID" value="NZ_JBHUOO010000018.1"/>
</dbReference>
<keyword evidence="2" id="KW-1185">Reference proteome</keyword>
<proteinExistence type="predicted"/>
<comment type="caution">
    <text evidence="1">The sequence shown here is derived from an EMBL/GenBank/DDBJ whole genome shotgun (WGS) entry which is preliminary data.</text>
</comment>
<sequence length="75" mass="8562">MYTIAYLNQLEPELKGYASFSFEEKGNTAEKIYNLVSGRFQEESPQPVSFTTPKGTIKFEYGLSETDSVWVRLAQ</sequence>
<evidence type="ECO:0000313" key="1">
    <source>
        <dbReference type="EMBL" id="RXG25631.1"/>
    </source>
</evidence>